<feature type="region of interest" description="Disordered" evidence="1">
    <location>
        <begin position="231"/>
        <end position="278"/>
    </location>
</feature>
<keyword evidence="3" id="KW-1185">Reference proteome</keyword>
<feature type="region of interest" description="Disordered" evidence="1">
    <location>
        <begin position="71"/>
        <end position="91"/>
    </location>
</feature>
<feature type="compositionally biased region" description="Low complexity" evidence="1">
    <location>
        <begin position="20"/>
        <end position="29"/>
    </location>
</feature>
<sequence>MIQQLQHQQCYQFPASGPMPQQQQQQPPQHGTSPGYTTHMMPHPPGLGMSAPPMGAKNLYDVGGGVAVLNPGGSGGGGAGGQEDDDQQDGQVGYDGHGRNFNQGYMSEPIPINSSGISQPSSTVYGNMCNVGGEAYVPVAYQSPGMQHQSPIPGNQMGVTSTTHNPYMYSQPIATPMGYTGGKMPPHPNPQSAYSPNNHVTYVQMASPAMSHQQQHHPPHQQQTCVAMPSNQGNVAASSSGQYSTHSTSVVSNSSCSSQDSGILSCSPPQVPYATSGQ</sequence>
<name>A0A7M7SWJ6_STRPU</name>
<dbReference type="AlphaFoldDB" id="A0A7M7SWJ6"/>
<reference evidence="2" key="2">
    <citation type="submission" date="2021-01" db="UniProtKB">
        <authorList>
            <consortium name="EnsemblMetazoa"/>
        </authorList>
    </citation>
    <scope>IDENTIFICATION</scope>
</reference>
<accession>A0A7M7SWJ6</accession>
<proteinExistence type="predicted"/>
<reference evidence="3" key="1">
    <citation type="submission" date="2015-02" db="EMBL/GenBank/DDBJ databases">
        <title>Genome sequencing for Strongylocentrotus purpuratus.</title>
        <authorList>
            <person name="Murali S."/>
            <person name="Liu Y."/>
            <person name="Vee V."/>
            <person name="English A."/>
            <person name="Wang M."/>
            <person name="Skinner E."/>
            <person name="Han Y."/>
            <person name="Muzny D.M."/>
            <person name="Worley K.C."/>
            <person name="Gibbs R.A."/>
        </authorList>
    </citation>
    <scope>NUCLEOTIDE SEQUENCE</scope>
</reference>
<evidence type="ECO:0000313" key="3">
    <source>
        <dbReference type="Proteomes" id="UP000007110"/>
    </source>
</evidence>
<feature type="compositionally biased region" description="Low complexity" evidence="1">
    <location>
        <begin position="238"/>
        <end position="261"/>
    </location>
</feature>
<dbReference type="EnsemblMetazoa" id="XM_030980659">
    <property type="protein sequence ID" value="XP_030836519"/>
    <property type="gene ID" value="LOC105445683"/>
</dbReference>
<dbReference type="Proteomes" id="UP000007110">
    <property type="component" value="Unassembled WGS sequence"/>
</dbReference>
<dbReference type="KEGG" id="spu:105445683"/>
<dbReference type="GeneID" id="105445683"/>
<evidence type="ECO:0000313" key="2">
    <source>
        <dbReference type="EnsemblMetazoa" id="XP_030836519"/>
    </source>
</evidence>
<feature type="region of interest" description="Disordered" evidence="1">
    <location>
        <begin position="13"/>
        <end position="46"/>
    </location>
</feature>
<feature type="compositionally biased region" description="Polar residues" evidence="1">
    <location>
        <begin position="262"/>
        <end position="278"/>
    </location>
</feature>
<protein>
    <submittedName>
        <fullName evidence="2">Uncharacterized protein</fullName>
    </submittedName>
</protein>
<evidence type="ECO:0000256" key="1">
    <source>
        <dbReference type="SAM" id="MobiDB-lite"/>
    </source>
</evidence>
<feature type="compositionally biased region" description="Gly residues" evidence="1">
    <location>
        <begin position="71"/>
        <end position="81"/>
    </location>
</feature>
<organism evidence="2 3">
    <name type="scientific">Strongylocentrotus purpuratus</name>
    <name type="common">Purple sea urchin</name>
    <dbReference type="NCBI Taxonomy" id="7668"/>
    <lineage>
        <taxon>Eukaryota</taxon>
        <taxon>Metazoa</taxon>
        <taxon>Echinodermata</taxon>
        <taxon>Eleutherozoa</taxon>
        <taxon>Echinozoa</taxon>
        <taxon>Echinoidea</taxon>
        <taxon>Euechinoidea</taxon>
        <taxon>Echinacea</taxon>
        <taxon>Camarodonta</taxon>
        <taxon>Echinidea</taxon>
        <taxon>Strongylocentrotidae</taxon>
        <taxon>Strongylocentrotus</taxon>
    </lineage>
</organism>
<dbReference type="RefSeq" id="XP_030836519.1">
    <property type="nucleotide sequence ID" value="XM_030980659.1"/>
</dbReference>
<dbReference type="InParanoid" id="A0A7M7SWJ6"/>